<organism evidence="1 2">
    <name type="scientific">Burkholderia cenocepacia</name>
    <dbReference type="NCBI Taxonomy" id="95486"/>
    <lineage>
        <taxon>Bacteria</taxon>
        <taxon>Pseudomonadati</taxon>
        <taxon>Pseudomonadota</taxon>
        <taxon>Betaproteobacteria</taxon>
        <taxon>Burkholderiales</taxon>
        <taxon>Burkholderiaceae</taxon>
        <taxon>Burkholderia</taxon>
        <taxon>Burkholderia cepacia complex</taxon>
    </lineage>
</organism>
<name>A0A1V2WA58_9BURK</name>
<dbReference type="OrthoDB" id="279280at2"/>
<protein>
    <recommendedName>
        <fullName evidence="3">Protein L</fullName>
    </recommendedName>
</protein>
<evidence type="ECO:0000313" key="2">
    <source>
        <dbReference type="Proteomes" id="UP000188543"/>
    </source>
</evidence>
<gene>
    <name evidence="1" type="ORF">A8E72_04685</name>
</gene>
<dbReference type="EMBL" id="MUTJ01000016">
    <property type="protein sequence ID" value="ONU91926.1"/>
    <property type="molecule type" value="Genomic_DNA"/>
</dbReference>
<accession>A0A1V2WA58</accession>
<proteinExistence type="predicted"/>
<dbReference type="Proteomes" id="UP000188543">
    <property type="component" value="Unassembled WGS sequence"/>
</dbReference>
<sequence>MAYFKYQQFIDYSNHAAFDQIHDPGVAAPHSGIYRCEGCGENAVSTFGNPLPPQNHHQHTVAQGRIRWRLIAATH</sequence>
<evidence type="ECO:0008006" key="3">
    <source>
        <dbReference type="Google" id="ProtNLM"/>
    </source>
</evidence>
<evidence type="ECO:0000313" key="1">
    <source>
        <dbReference type="EMBL" id="ONU91926.1"/>
    </source>
</evidence>
<reference evidence="1 2" key="1">
    <citation type="submission" date="2016-08" db="EMBL/GenBank/DDBJ databases">
        <authorList>
            <person name="Seilhamer J.J."/>
        </authorList>
    </citation>
    <scope>NUCLEOTIDE SEQUENCE [LARGE SCALE GENOMIC DNA]</scope>
    <source>
        <strain evidence="1 2">VC14762</strain>
    </source>
</reference>
<dbReference type="RefSeq" id="WP_077020584.1">
    <property type="nucleotide sequence ID" value="NZ_CADETK010000018.1"/>
</dbReference>
<dbReference type="AlphaFoldDB" id="A0A1V2WA58"/>
<comment type="caution">
    <text evidence="1">The sequence shown here is derived from an EMBL/GenBank/DDBJ whole genome shotgun (WGS) entry which is preliminary data.</text>
</comment>